<evidence type="ECO:0008006" key="3">
    <source>
        <dbReference type="Google" id="ProtNLM"/>
    </source>
</evidence>
<dbReference type="EMBL" id="JBHTIT010000001">
    <property type="protein sequence ID" value="MFD0950314.1"/>
    <property type="molecule type" value="Genomic_DNA"/>
</dbReference>
<gene>
    <name evidence="1" type="ORF">ACFQ0F_07935</name>
</gene>
<dbReference type="RefSeq" id="WP_340675460.1">
    <property type="nucleotide sequence ID" value="NZ_JBHTIT010000001.1"/>
</dbReference>
<comment type="caution">
    <text evidence="1">The sequence shown here is derived from an EMBL/GenBank/DDBJ whole genome shotgun (WGS) entry which is preliminary data.</text>
</comment>
<organism evidence="1 2">
    <name type="scientific">Paraperlucidibaca wandonensis</name>
    <dbReference type="NCBI Taxonomy" id="1268273"/>
    <lineage>
        <taxon>Bacteria</taxon>
        <taxon>Pseudomonadati</taxon>
        <taxon>Pseudomonadota</taxon>
        <taxon>Gammaproteobacteria</taxon>
        <taxon>Moraxellales</taxon>
        <taxon>Moraxellaceae</taxon>
        <taxon>Paraperlucidibaca</taxon>
    </lineage>
</organism>
<sequence length="175" mass="19116">MITKEHLSYQAQKAYVATMMKVVGGGLAAASRVDETVQKELAALPEGFQVCMTVFPSGPSFFLRIGKNGHSEVISAPVGKPELTIRFKHLSHAFLVFSFQEGTAQAFANDRMIADGNVSHAIRLVRCLNKMETLILPRLIAERAVKRYDAVPLTEKITKAARIYGLVAKSLIAGN</sequence>
<evidence type="ECO:0000313" key="2">
    <source>
        <dbReference type="Proteomes" id="UP001597044"/>
    </source>
</evidence>
<protein>
    <recommendedName>
        <fullName evidence="3">SCP2 domain-containing protein</fullName>
    </recommendedName>
</protein>
<dbReference type="Proteomes" id="UP001597044">
    <property type="component" value="Unassembled WGS sequence"/>
</dbReference>
<name>A0ABW3HGH2_9GAMM</name>
<accession>A0ABW3HGH2</accession>
<proteinExistence type="predicted"/>
<keyword evidence="2" id="KW-1185">Reference proteome</keyword>
<reference evidence="2" key="1">
    <citation type="journal article" date="2019" name="Int. J. Syst. Evol. Microbiol.">
        <title>The Global Catalogue of Microorganisms (GCM) 10K type strain sequencing project: providing services to taxonomists for standard genome sequencing and annotation.</title>
        <authorList>
            <consortium name="The Broad Institute Genomics Platform"/>
            <consortium name="The Broad Institute Genome Sequencing Center for Infectious Disease"/>
            <person name="Wu L."/>
            <person name="Ma J."/>
        </authorList>
    </citation>
    <scope>NUCLEOTIDE SEQUENCE [LARGE SCALE GENOMIC DNA]</scope>
    <source>
        <strain evidence="2">CCUG 63419</strain>
    </source>
</reference>
<evidence type="ECO:0000313" key="1">
    <source>
        <dbReference type="EMBL" id="MFD0950314.1"/>
    </source>
</evidence>